<dbReference type="AlphaFoldDB" id="A0A6A6BJF7"/>
<accession>A0A6A6BJF7</accession>
<feature type="compositionally biased region" description="Basic and acidic residues" evidence="1">
    <location>
        <begin position="133"/>
        <end position="164"/>
    </location>
</feature>
<dbReference type="RefSeq" id="XP_033398659.1">
    <property type="nucleotide sequence ID" value="XM_033546159.1"/>
</dbReference>
<feature type="compositionally biased region" description="Basic and acidic residues" evidence="1">
    <location>
        <begin position="211"/>
        <end position="261"/>
    </location>
</feature>
<gene>
    <name evidence="3" type="ORF">K452DRAFT_357997</name>
</gene>
<evidence type="ECO:0000313" key="4">
    <source>
        <dbReference type="Proteomes" id="UP000799438"/>
    </source>
</evidence>
<dbReference type="InterPro" id="IPR021589">
    <property type="entry name" value="Cut12"/>
</dbReference>
<name>A0A6A6BJF7_9PEZI</name>
<evidence type="ECO:0000259" key="2">
    <source>
        <dbReference type="Pfam" id="PF11500"/>
    </source>
</evidence>
<feature type="region of interest" description="Disordered" evidence="1">
    <location>
        <begin position="208"/>
        <end position="295"/>
    </location>
</feature>
<feature type="compositionally biased region" description="Basic and acidic residues" evidence="1">
    <location>
        <begin position="438"/>
        <end position="463"/>
    </location>
</feature>
<feature type="region of interest" description="Disordered" evidence="1">
    <location>
        <begin position="27"/>
        <end position="165"/>
    </location>
</feature>
<protein>
    <recommendedName>
        <fullName evidence="2">Spindle pole body-associated protein cut12 domain-containing protein</fullName>
    </recommendedName>
</protein>
<dbReference type="OrthoDB" id="5383703at2759"/>
<feature type="compositionally biased region" description="Low complexity" evidence="1">
    <location>
        <begin position="378"/>
        <end position="389"/>
    </location>
</feature>
<dbReference type="Proteomes" id="UP000799438">
    <property type="component" value="Unassembled WGS sequence"/>
</dbReference>
<organism evidence="3 4">
    <name type="scientific">Aplosporella prunicola CBS 121167</name>
    <dbReference type="NCBI Taxonomy" id="1176127"/>
    <lineage>
        <taxon>Eukaryota</taxon>
        <taxon>Fungi</taxon>
        <taxon>Dikarya</taxon>
        <taxon>Ascomycota</taxon>
        <taxon>Pezizomycotina</taxon>
        <taxon>Dothideomycetes</taxon>
        <taxon>Dothideomycetes incertae sedis</taxon>
        <taxon>Botryosphaeriales</taxon>
        <taxon>Aplosporellaceae</taxon>
        <taxon>Aplosporella</taxon>
    </lineage>
</organism>
<dbReference type="Pfam" id="PF11500">
    <property type="entry name" value="Cut12"/>
    <property type="match status" value="1"/>
</dbReference>
<feature type="compositionally biased region" description="Basic and acidic residues" evidence="1">
    <location>
        <begin position="51"/>
        <end position="63"/>
    </location>
</feature>
<evidence type="ECO:0000313" key="3">
    <source>
        <dbReference type="EMBL" id="KAF2142947.1"/>
    </source>
</evidence>
<evidence type="ECO:0000256" key="1">
    <source>
        <dbReference type="SAM" id="MobiDB-lite"/>
    </source>
</evidence>
<proteinExistence type="predicted"/>
<feature type="domain" description="Spindle pole body-associated protein cut12" evidence="2">
    <location>
        <begin position="119"/>
        <end position="242"/>
    </location>
</feature>
<sequence>MDATYIEPPETPAPVFAVRAFKHAIFGTPHQTEPVTVKPVRQSDKPSTARRSLDKQDAHDQDALRGIMSTPGTAKGRKTVSFGAHVVDNEGRKSTFAKSGLPTNYPGKFPSPWTPKNPTDALPETRPGSSSKLTEKLYQVRESTKAEESKKELSRPKPRAKDDGDITIDVMEPRSESGRYWKEQFQSYTERSEKEVKKLITKQQLAKNYAKKKDAEATELAEKLETERKQHRQRERELEENNKDYKEQLREAMAEIAKLRAETGTSKQRLAGHEGSKTGSAKSAGSSSASKALPETRAANAYDDFERGVASLQCIQHEGTPVANRRRTSRAKDGASPRKLGRSAADVRTDKGNAAGSQSKAANEPAIDDTWMIDDPPATVNATASASSSRGAKTGNVSAETNARVPASRAKTDRSLQPQANVRDSAAISTVPNSLSTEADRKRLAMERVQAKRREREKDKENAKTNPVFLP</sequence>
<feature type="compositionally biased region" description="Low complexity" evidence="1">
    <location>
        <begin position="277"/>
        <end position="292"/>
    </location>
</feature>
<dbReference type="GeneID" id="54303665"/>
<dbReference type="EMBL" id="ML995483">
    <property type="protein sequence ID" value="KAF2142947.1"/>
    <property type="molecule type" value="Genomic_DNA"/>
</dbReference>
<keyword evidence="4" id="KW-1185">Reference proteome</keyword>
<reference evidence="3" key="1">
    <citation type="journal article" date="2020" name="Stud. Mycol.">
        <title>101 Dothideomycetes genomes: a test case for predicting lifestyles and emergence of pathogens.</title>
        <authorList>
            <person name="Haridas S."/>
            <person name="Albert R."/>
            <person name="Binder M."/>
            <person name="Bloem J."/>
            <person name="Labutti K."/>
            <person name="Salamov A."/>
            <person name="Andreopoulos B."/>
            <person name="Baker S."/>
            <person name="Barry K."/>
            <person name="Bills G."/>
            <person name="Bluhm B."/>
            <person name="Cannon C."/>
            <person name="Castanera R."/>
            <person name="Culley D."/>
            <person name="Daum C."/>
            <person name="Ezra D."/>
            <person name="Gonzalez J."/>
            <person name="Henrissat B."/>
            <person name="Kuo A."/>
            <person name="Liang C."/>
            <person name="Lipzen A."/>
            <person name="Lutzoni F."/>
            <person name="Magnuson J."/>
            <person name="Mondo S."/>
            <person name="Nolan M."/>
            <person name="Ohm R."/>
            <person name="Pangilinan J."/>
            <person name="Park H.-J."/>
            <person name="Ramirez L."/>
            <person name="Alfaro M."/>
            <person name="Sun H."/>
            <person name="Tritt A."/>
            <person name="Yoshinaga Y."/>
            <person name="Zwiers L.-H."/>
            <person name="Turgeon B."/>
            <person name="Goodwin S."/>
            <person name="Spatafora J."/>
            <person name="Crous P."/>
            <person name="Grigoriev I."/>
        </authorList>
    </citation>
    <scope>NUCLEOTIDE SEQUENCE</scope>
    <source>
        <strain evidence="3">CBS 121167</strain>
    </source>
</reference>
<feature type="region of interest" description="Disordered" evidence="1">
    <location>
        <begin position="316"/>
        <end position="471"/>
    </location>
</feature>
<feature type="compositionally biased region" description="Polar residues" evidence="1">
    <location>
        <begin position="415"/>
        <end position="437"/>
    </location>
</feature>